<protein>
    <submittedName>
        <fullName evidence="2">Uncharacterized protein</fullName>
    </submittedName>
</protein>
<organism evidence="2 3">
    <name type="scientific">Lithocarpus litseifolius</name>
    <dbReference type="NCBI Taxonomy" id="425828"/>
    <lineage>
        <taxon>Eukaryota</taxon>
        <taxon>Viridiplantae</taxon>
        <taxon>Streptophyta</taxon>
        <taxon>Embryophyta</taxon>
        <taxon>Tracheophyta</taxon>
        <taxon>Spermatophyta</taxon>
        <taxon>Magnoliopsida</taxon>
        <taxon>eudicotyledons</taxon>
        <taxon>Gunneridae</taxon>
        <taxon>Pentapetalae</taxon>
        <taxon>rosids</taxon>
        <taxon>fabids</taxon>
        <taxon>Fagales</taxon>
        <taxon>Fagaceae</taxon>
        <taxon>Lithocarpus</taxon>
    </lineage>
</organism>
<feature type="region of interest" description="Disordered" evidence="1">
    <location>
        <begin position="505"/>
        <end position="539"/>
    </location>
</feature>
<accession>A0AAW2E488</accession>
<dbReference type="PANTHER" id="PTHR35505">
    <property type="entry name" value="OS01G0600300 PROTEIN"/>
    <property type="match status" value="1"/>
</dbReference>
<feature type="compositionally biased region" description="Acidic residues" evidence="1">
    <location>
        <begin position="529"/>
        <end position="539"/>
    </location>
</feature>
<sequence length="539" mass="60508">MTQTAPPNNPYQPMLTESIQRFLTEYRNGVTDFSNFGSIFSRLLQIVPDPPLQILWFYSALTFHTSKLTHHHHSPISKRVVLVKELFQLLTARSSPCSQFKKIATLAPVIYELYHLVVQHDKKISRKEIENLLEGVVSYTSICCGGGGGGDCEVVGVKEEEESLTVSGFSDVLGVWTVDNCGDRDELRVFFPVVSEEVRNGIRVGCGVGYLAGVVMCEAFLLRLCLKFGSGNSRLELEKDLHNWAIQTINGFRSSWFFDTLLKMLLEPVLPVTSLLSYEDEVLLQEVLYDVVIRVEYSFLEPSRVIQLAGKHLKNLILKWLFVADTAIRSAREKGNQAKVFSYINAFSESCLPCQLIKWVTDQTVTRGKISKPNVSTPVALLGWLLTVEEQEVRVFDCEISKVQAKAAICKSRVEYVLPELKPNGNSLNETYLFSLAEEVRGEDKFNGDLEMVDSVDTAFLVANGMMKTTATDGTRKRKEGIKDEKELQVKFVKHHFHETSVREKCPLIGNDDGLSSGLSSGSEVDNPVSDEDMEDLRQ</sequence>
<reference evidence="2 3" key="1">
    <citation type="submission" date="2024-01" db="EMBL/GenBank/DDBJ databases">
        <title>A telomere-to-telomere, gap-free genome of sweet tea (Lithocarpus litseifolius).</title>
        <authorList>
            <person name="Zhou J."/>
        </authorList>
    </citation>
    <scope>NUCLEOTIDE SEQUENCE [LARGE SCALE GENOMIC DNA]</scope>
    <source>
        <strain evidence="2">Zhou-2022a</strain>
        <tissue evidence="2">Leaf</tissue>
    </source>
</reference>
<comment type="caution">
    <text evidence="2">The sequence shown here is derived from an EMBL/GenBank/DDBJ whole genome shotgun (WGS) entry which is preliminary data.</text>
</comment>
<dbReference type="Proteomes" id="UP001459277">
    <property type="component" value="Unassembled WGS sequence"/>
</dbReference>
<proteinExistence type="predicted"/>
<evidence type="ECO:0000313" key="3">
    <source>
        <dbReference type="Proteomes" id="UP001459277"/>
    </source>
</evidence>
<keyword evidence="3" id="KW-1185">Reference proteome</keyword>
<dbReference type="EMBL" id="JAZDWU010000001">
    <property type="protein sequence ID" value="KAL0017592.1"/>
    <property type="molecule type" value="Genomic_DNA"/>
</dbReference>
<name>A0AAW2E488_9ROSI</name>
<evidence type="ECO:0000313" key="2">
    <source>
        <dbReference type="EMBL" id="KAL0017592.1"/>
    </source>
</evidence>
<dbReference type="AlphaFoldDB" id="A0AAW2E488"/>
<evidence type="ECO:0000256" key="1">
    <source>
        <dbReference type="SAM" id="MobiDB-lite"/>
    </source>
</evidence>
<gene>
    <name evidence="2" type="ORF">SO802_004661</name>
</gene>
<dbReference type="PANTHER" id="PTHR35505:SF1">
    <property type="entry name" value="SNF2 DOMAIN PROTEIN"/>
    <property type="match status" value="1"/>
</dbReference>
<feature type="compositionally biased region" description="Low complexity" evidence="1">
    <location>
        <begin position="514"/>
        <end position="523"/>
    </location>
</feature>